<keyword evidence="4" id="KW-0560">Oxidoreductase</keyword>
<keyword evidence="4" id="KW-0503">Monooxygenase</keyword>
<dbReference type="InterPro" id="IPR036396">
    <property type="entry name" value="Cyt_P450_sf"/>
</dbReference>
<sequence>MIPFGSLALISVATTFLSAVVLSCIAFFGLFIYKKLTSKSKLPEPPFSKGGLFENCAATQVQKTLYQLDRDRVFFADIGPNDLGGSPWGGVFKAFLPTWNPIFFVSDYRLARLILTGDVNANIKECEKARDVENMNFTGLEHNSILSDRTSSTDREDARRTAAGAFSTTNLGKSWGSMKGSIANLLDEMRHFSALGEPFEASELFDMFIMRSVTRSIYGVEFTDDGTETADTIDGRTVMKDVAACAQEACRRIMFPPRPYMFWDKEVQNDNACQQRLHKVAEKLERIQREKEARMYANGIPHKPYTILDHLSMHNYKNPETRYADIITFILAATETTSSSLNYFLLEIARHPTIRKKLQYELSLFMPENRSNEGLIHSSSFNDRALLSSIAGCEYLNWCIKENMRLWPVAAGGPIRDVEEDVEYNGIRLPQGSKVICSFFSMFRERWIDRPEEYIPERWGESNPQLPQLKEMLMPFSIGRRSCLGQNMALFQLKIIIAHLLHHFDFELVGEPDMSFFVVIRLSNFMLKVKERK</sequence>
<dbReference type="Pfam" id="PF00067">
    <property type="entry name" value="p450"/>
    <property type="match status" value="1"/>
</dbReference>
<organism evidence="6">
    <name type="scientific">Spumella elongata</name>
    <dbReference type="NCBI Taxonomy" id="89044"/>
    <lineage>
        <taxon>Eukaryota</taxon>
        <taxon>Sar</taxon>
        <taxon>Stramenopiles</taxon>
        <taxon>Ochrophyta</taxon>
        <taxon>Chrysophyceae</taxon>
        <taxon>Chromulinales</taxon>
        <taxon>Chromulinaceae</taxon>
        <taxon>Spumella</taxon>
    </lineage>
</organism>
<keyword evidence="5" id="KW-0472">Membrane</keyword>
<name>A0A7S3H069_9STRA</name>
<dbReference type="GO" id="GO:0004497">
    <property type="term" value="F:monooxygenase activity"/>
    <property type="evidence" value="ECO:0007669"/>
    <property type="project" value="UniProtKB-KW"/>
</dbReference>
<dbReference type="PANTHER" id="PTHR24305:SF166">
    <property type="entry name" value="CYTOCHROME P450 12A4, MITOCHONDRIAL-RELATED"/>
    <property type="match status" value="1"/>
</dbReference>
<dbReference type="GO" id="GO:0016705">
    <property type="term" value="F:oxidoreductase activity, acting on paired donors, with incorporation or reduction of molecular oxygen"/>
    <property type="evidence" value="ECO:0007669"/>
    <property type="project" value="InterPro"/>
</dbReference>
<dbReference type="PRINTS" id="PR00463">
    <property type="entry name" value="EP450I"/>
</dbReference>
<keyword evidence="5" id="KW-0812">Transmembrane</keyword>
<protein>
    <recommendedName>
        <fullName evidence="7">Cytochrome P450</fullName>
    </recommendedName>
</protein>
<comment type="cofactor">
    <cofactor evidence="1 3">
        <name>heme</name>
        <dbReference type="ChEBI" id="CHEBI:30413"/>
    </cofactor>
</comment>
<dbReference type="Gene3D" id="1.10.630.10">
    <property type="entry name" value="Cytochrome P450"/>
    <property type="match status" value="1"/>
</dbReference>
<evidence type="ECO:0000256" key="5">
    <source>
        <dbReference type="SAM" id="Phobius"/>
    </source>
</evidence>
<feature type="binding site" description="axial binding residue" evidence="3">
    <location>
        <position position="483"/>
    </location>
    <ligand>
        <name>heme</name>
        <dbReference type="ChEBI" id="CHEBI:30413"/>
    </ligand>
    <ligandPart>
        <name>Fe</name>
        <dbReference type="ChEBI" id="CHEBI:18248"/>
    </ligandPart>
</feature>
<gene>
    <name evidence="6" type="ORF">SELO1098_LOCUS9962</name>
</gene>
<reference evidence="6" key="1">
    <citation type="submission" date="2021-01" db="EMBL/GenBank/DDBJ databases">
        <authorList>
            <person name="Corre E."/>
            <person name="Pelletier E."/>
            <person name="Niang G."/>
            <person name="Scheremetjew M."/>
            <person name="Finn R."/>
            <person name="Kale V."/>
            <person name="Holt S."/>
            <person name="Cochrane G."/>
            <person name="Meng A."/>
            <person name="Brown T."/>
            <person name="Cohen L."/>
        </authorList>
    </citation>
    <scope>NUCLEOTIDE SEQUENCE</scope>
    <source>
        <strain evidence="6">CCAP 955/1</strain>
    </source>
</reference>
<dbReference type="PROSITE" id="PS00086">
    <property type="entry name" value="CYTOCHROME_P450"/>
    <property type="match status" value="1"/>
</dbReference>
<dbReference type="AlphaFoldDB" id="A0A7S3H069"/>
<dbReference type="InterPro" id="IPR001128">
    <property type="entry name" value="Cyt_P450"/>
</dbReference>
<feature type="transmembrane region" description="Helical" evidence="5">
    <location>
        <begin position="6"/>
        <end position="33"/>
    </location>
</feature>
<evidence type="ECO:0000256" key="3">
    <source>
        <dbReference type="PIRSR" id="PIRSR602401-1"/>
    </source>
</evidence>
<dbReference type="CDD" id="cd00302">
    <property type="entry name" value="cytochrome_P450"/>
    <property type="match status" value="1"/>
</dbReference>
<keyword evidence="3 4" id="KW-0408">Iron</keyword>
<keyword evidence="3 4" id="KW-0479">Metal-binding</keyword>
<dbReference type="InterPro" id="IPR017972">
    <property type="entry name" value="Cyt_P450_CS"/>
</dbReference>
<dbReference type="SUPFAM" id="SSF48264">
    <property type="entry name" value="Cytochrome P450"/>
    <property type="match status" value="1"/>
</dbReference>
<evidence type="ECO:0000313" key="6">
    <source>
        <dbReference type="EMBL" id="CAE0281128.1"/>
    </source>
</evidence>
<dbReference type="InterPro" id="IPR002401">
    <property type="entry name" value="Cyt_P450_E_grp-I"/>
</dbReference>
<dbReference type="GO" id="GO:0020037">
    <property type="term" value="F:heme binding"/>
    <property type="evidence" value="ECO:0007669"/>
    <property type="project" value="InterPro"/>
</dbReference>
<evidence type="ECO:0000256" key="1">
    <source>
        <dbReference type="ARBA" id="ARBA00001971"/>
    </source>
</evidence>
<evidence type="ECO:0008006" key="7">
    <source>
        <dbReference type="Google" id="ProtNLM"/>
    </source>
</evidence>
<comment type="similarity">
    <text evidence="2 4">Belongs to the cytochrome P450 family.</text>
</comment>
<keyword evidence="5" id="KW-1133">Transmembrane helix</keyword>
<evidence type="ECO:0000256" key="4">
    <source>
        <dbReference type="RuleBase" id="RU000461"/>
    </source>
</evidence>
<accession>A0A7S3H069</accession>
<dbReference type="GO" id="GO:0005506">
    <property type="term" value="F:iron ion binding"/>
    <property type="evidence" value="ECO:0007669"/>
    <property type="project" value="InterPro"/>
</dbReference>
<evidence type="ECO:0000256" key="2">
    <source>
        <dbReference type="ARBA" id="ARBA00010617"/>
    </source>
</evidence>
<dbReference type="EMBL" id="HBIC01020087">
    <property type="protein sequence ID" value="CAE0281128.1"/>
    <property type="molecule type" value="Transcribed_RNA"/>
</dbReference>
<proteinExistence type="inferred from homology"/>
<keyword evidence="3 4" id="KW-0349">Heme</keyword>
<dbReference type="InterPro" id="IPR050121">
    <property type="entry name" value="Cytochrome_P450_monoxygenase"/>
</dbReference>
<dbReference type="PANTHER" id="PTHR24305">
    <property type="entry name" value="CYTOCHROME P450"/>
    <property type="match status" value="1"/>
</dbReference>
<dbReference type="PRINTS" id="PR00385">
    <property type="entry name" value="P450"/>
</dbReference>